<feature type="transmembrane region" description="Helical" evidence="6">
    <location>
        <begin position="225"/>
        <end position="244"/>
    </location>
</feature>
<reference evidence="9" key="1">
    <citation type="submission" date="2016-10" db="EMBL/GenBank/DDBJ databases">
        <authorList>
            <person name="Varghese N."/>
            <person name="Submissions S."/>
        </authorList>
    </citation>
    <scope>NUCLEOTIDE SEQUENCE [LARGE SCALE GENOMIC DNA]</scope>
    <source>
        <strain evidence="9">DSM 45789</strain>
    </source>
</reference>
<evidence type="ECO:0000256" key="1">
    <source>
        <dbReference type="ARBA" id="ARBA00004651"/>
    </source>
</evidence>
<protein>
    <submittedName>
        <fullName evidence="8">Putative ABC transport system permease protein</fullName>
    </submittedName>
</protein>
<evidence type="ECO:0000313" key="8">
    <source>
        <dbReference type="EMBL" id="SFS77426.1"/>
    </source>
</evidence>
<feature type="transmembrane region" description="Helical" evidence="6">
    <location>
        <begin position="100"/>
        <end position="131"/>
    </location>
</feature>
<dbReference type="GO" id="GO:0005886">
    <property type="term" value="C:plasma membrane"/>
    <property type="evidence" value="ECO:0007669"/>
    <property type="project" value="UniProtKB-SubCell"/>
</dbReference>
<proteinExistence type="inferred from homology"/>
<feature type="transmembrane region" description="Helical" evidence="6">
    <location>
        <begin position="510"/>
        <end position="529"/>
    </location>
</feature>
<evidence type="ECO:0000313" key="9">
    <source>
        <dbReference type="Proteomes" id="UP000198660"/>
    </source>
</evidence>
<evidence type="ECO:0000256" key="3">
    <source>
        <dbReference type="ARBA" id="ARBA00022692"/>
    </source>
</evidence>
<sequence length="632" mass="73871">MNFRQFALNNVKRNGGAYVGYFLSCVFVVMMFFLYAILMFHPQLELSIQGTEMRSWMITAEAVLYGFSFLFLFYSMSVFLKERTKEFGMLRILGAKSAQIYHLILLENLIIGMSAIIVGLVCGFATSKLFLMVGADVLDFKGLFFYMPVKAITVTFTVFTALFSMLSIFAVGFIRKNNIIDLLQEKKKPKRELRANPWLALLSISCFILAIGLLRNERLELETTITILLLGCIGTYFFYTELSVWMMQQLRKRKFYLWRGTRLLWISDLSYQLRDNARMFFILTIVAALAFSVMGVLLASERQLMMIYQKTPFSLEMTSGRDEKKGLKESLKIDKILSQQKIEYQKLITHSLWVKKYGMGMEIISQSDFQSLISTLRLKYETVKDDEVIVINSPLYAFSKKEHIDATFKIGNTPLKVKKQYEYQIFSECSRLAVVSDPIYLRMNRLFPKSLHHLTISYYIPAWKNHRVPHDSEIKTSWEIGTMNSDKLYLRGDKVLNYINDVPLYKFTNFIFVFIVFILSLCIVSFLYFRLFTDFYHEREFYRKLSKVGVSIEELKHISTLKMAVMFFFPLIIAAMESLISLSMLKRHIGLLEIVVPSLYGIGVFFCLQLLYFLIFRSRYLKKLNQWMTVMK</sequence>
<dbReference type="GO" id="GO:0055085">
    <property type="term" value="P:transmembrane transport"/>
    <property type="evidence" value="ECO:0007669"/>
    <property type="project" value="UniProtKB-UniRule"/>
</dbReference>
<feature type="transmembrane region" description="Helical" evidence="6">
    <location>
        <begin position="195"/>
        <end position="213"/>
    </location>
</feature>
<feature type="transmembrane region" description="Helical" evidence="6">
    <location>
        <begin position="21"/>
        <end position="42"/>
    </location>
</feature>
<dbReference type="PANTHER" id="PTHR46795">
    <property type="entry name" value="ABC TRANSPORTER PERMEASE-RELATED-RELATED"/>
    <property type="match status" value="1"/>
</dbReference>
<feature type="transmembrane region" description="Helical" evidence="6">
    <location>
        <begin position="279"/>
        <end position="300"/>
    </location>
</feature>
<comment type="subcellular location">
    <subcellularLocation>
        <location evidence="1 6">Cell membrane</location>
        <topology evidence="1 6">Multi-pass membrane protein</topology>
    </subcellularLocation>
</comment>
<keyword evidence="5 6" id="KW-0472">Membrane</keyword>
<dbReference type="EMBL" id="FPAA01000007">
    <property type="protein sequence ID" value="SFS77426.1"/>
    <property type="molecule type" value="Genomic_DNA"/>
</dbReference>
<feature type="transmembrane region" description="Helical" evidence="6">
    <location>
        <begin position="151"/>
        <end position="174"/>
    </location>
</feature>
<keyword evidence="4 6" id="KW-1133">Transmembrane helix</keyword>
<dbReference type="RefSeq" id="WP_091837351.1">
    <property type="nucleotide sequence ID" value="NZ_FPAA01000007.1"/>
</dbReference>
<evidence type="ECO:0000259" key="7">
    <source>
        <dbReference type="Pfam" id="PF02687"/>
    </source>
</evidence>
<evidence type="ECO:0000256" key="5">
    <source>
        <dbReference type="ARBA" id="ARBA00023136"/>
    </source>
</evidence>
<organism evidence="8 9">
    <name type="scientific">Marininema halotolerans</name>
    <dbReference type="NCBI Taxonomy" id="1155944"/>
    <lineage>
        <taxon>Bacteria</taxon>
        <taxon>Bacillati</taxon>
        <taxon>Bacillota</taxon>
        <taxon>Bacilli</taxon>
        <taxon>Bacillales</taxon>
        <taxon>Thermoactinomycetaceae</taxon>
        <taxon>Marininema</taxon>
    </lineage>
</organism>
<feature type="domain" description="ABC3 transporter permease C-terminal" evidence="7">
    <location>
        <begin position="64"/>
        <end position="178"/>
    </location>
</feature>
<keyword evidence="9" id="KW-1185">Reference proteome</keyword>
<evidence type="ECO:0000256" key="2">
    <source>
        <dbReference type="ARBA" id="ARBA00022475"/>
    </source>
</evidence>
<keyword evidence="3 6" id="KW-0812">Transmembrane</keyword>
<evidence type="ECO:0000256" key="4">
    <source>
        <dbReference type="ARBA" id="ARBA00022989"/>
    </source>
</evidence>
<feature type="transmembrane region" description="Helical" evidence="6">
    <location>
        <begin position="594"/>
        <end position="615"/>
    </location>
</feature>
<name>A0A1I6SKF8_9BACL</name>
<dbReference type="Proteomes" id="UP000198660">
    <property type="component" value="Unassembled WGS sequence"/>
</dbReference>
<dbReference type="InterPro" id="IPR027022">
    <property type="entry name" value="ABC_permease_BceB-typ"/>
</dbReference>
<dbReference type="InterPro" id="IPR003838">
    <property type="entry name" value="ABC3_permease_C"/>
</dbReference>
<dbReference type="Pfam" id="PF02687">
    <property type="entry name" value="FtsX"/>
    <property type="match status" value="1"/>
</dbReference>
<accession>A0A1I6SKF8</accession>
<feature type="transmembrane region" description="Helical" evidence="6">
    <location>
        <begin position="563"/>
        <end position="582"/>
    </location>
</feature>
<dbReference type="OrthoDB" id="1937696at2"/>
<feature type="transmembrane region" description="Helical" evidence="6">
    <location>
        <begin position="62"/>
        <end position="80"/>
    </location>
</feature>
<gene>
    <name evidence="8" type="ORF">SAMN05444972_107162</name>
</gene>
<keyword evidence="6" id="KW-0813">Transport</keyword>
<dbReference type="InterPro" id="IPR052536">
    <property type="entry name" value="ABC-4_Integral_Memb_Prot"/>
</dbReference>
<keyword evidence="2 6" id="KW-1003">Cell membrane</keyword>
<evidence type="ECO:0000256" key="6">
    <source>
        <dbReference type="PIRNR" id="PIRNR018968"/>
    </source>
</evidence>
<comment type="similarity">
    <text evidence="6">Belongs to the ABC-4 integral membrane protein family.</text>
</comment>
<dbReference type="AlphaFoldDB" id="A0A1I6SKF8"/>
<dbReference type="PIRSF" id="PIRSF018968">
    <property type="entry name" value="ABC_permease_BceB"/>
    <property type="match status" value="1"/>
</dbReference>